<sequence>MNDFPQDLIANVLSFTGSCESCSLVVVSATFWISSLSNIVWDRVSPPDHLAILSRTANDDKGYDSNLASNEDLFLRLCQHPIIIDENARCLHCDGFEIEDFLDWETF</sequence>
<gene>
    <name evidence="1" type="ORF">LTRI10_LOCUS41855</name>
</gene>
<reference evidence="1 2" key="1">
    <citation type="submission" date="2024-04" db="EMBL/GenBank/DDBJ databases">
        <authorList>
            <person name="Fracassetti M."/>
        </authorList>
    </citation>
    <scope>NUCLEOTIDE SEQUENCE [LARGE SCALE GENOMIC DNA]</scope>
</reference>
<dbReference type="Proteomes" id="UP001497516">
    <property type="component" value="Chromosome 7"/>
</dbReference>
<dbReference type="AlphaFoldDB" id="A0AAV2FTZ0"/>
<organism evidence="1 2">
    <name type="scientific">Linum trigynum</name>
    <dbReference type="NCBI Taxonomy" id="586398"/>
    <lineage>
        <taxon>Eukaryota</taxon>
        <taxon>Viridiplantae</taxon>
        <taxon>Streptophyta</taxon>
        <taxon>Embryophyta</taxon>
        <taxon>Tracheophyta</taxon>
        <taxon>Spermatophyta</taxon>
        <taxon>Magnoliopsida</taxon>
        <taxon>eudicotyledons</taxon>
        <taxon>Gunneridae</taxon>
        <taxon>Pentapetalae</taxon>
        <taxon>rosids</taxon>
        <taxon>fabids</taxon>
        <taxon>Malpighiales</taxon>
        <taxon>Linaceae</taxon>
        <taxon>Linum</taxon>
    </lineage>
</organism>
<evidence type="ECO:0008006" key="3">
    <source>
        <dbReference type="Google" id="ProtNLM"/>
    </source>
</evidence>
<evidence type="ECO:0000313" key="2">
    <source>
        <dbReference type="Proteomes" id="UP001497516"/>
    </source>
</evidence>
<dbReference type="EMBL" id="OZ034820">
    <property type="protein sequence ID" value="CAL1401816.1"/>
    <property type="molecule type" value="Genomic_DNA"/>
</dbReference>
<proteinExistence type="predicted"/>
<protein>
    <recommendedName>
        <fullName evidence="3">F-box domain-containing protein</fullName>
    </recommendedName>
</protein>
<keyword evidence="2" id="KW-1185">Reference proteome</keyword>
<name>A0AAV2FTZ0_9ROSI</name>
<evidence type="ECO:0000313" key="1">
    <source>
        <dbReference type="EMBL" id="CAL1401816.1"/>
    </source>
</evidence>
<accession>A0AAV2FTZ0</accession>